<dbReference type="Proteomes" id="UP000003648">
    <property type="component" value="Unassembled WGS sequence"/>
</dbReference>
<organism evidence="2 3">
    <name type="scientific">Lactobacillus iners LactinV 01V1-a</name>
    <dbReference type="NCBI Taxonomy" id="879297"/>
    <lineage>
        <taxon>Bacteria</taxon>
        <taxon>Bacillati</taxon>
        <taxon>Bacillota</taxon>
        <taxon>Bacilli</taxon>
        <taxon>Lactobacillales</taxon>
        <taxon>Lactobacillaceae</taxon>
        <taxon>Lactobacillus</taxon>
    </lineage>
</organism>
<keyword evidence="1" id="KW-0812">Transmembrane</keyword>
<keyword evidence="1" id="KW-1133">Transmembrane helix</keyword>
<evidence type="ECO:0000313" key="2">
    <source>
        <dbReference type="EMBL" id="EFO71229.1"/>
    </source>
</evidence>
<dbReference type="EMBL" id="AEHQ01000017">
    <property type="protein sequence ID" value="EFO71229.1"/>
    <property type="molecule type" value="Genomic_DNA"/>
</dbReference>
<name>E1NRN2_9LACO</name>
<accession>E1NRN2</accession>
<feature type="transmembrane region" description="Helical" evidence="1">
    <location>
        <begin position="20"/>
        <end position="37"/>
    </location>
</feature>
<evidence type="ECO:0000313" key="3">
    <source>
        <dbReference type="Proteomes" id="UP000003648"/>
    </source>
</evidence>
<comment type="caution">
    <text evidence="2">The sequence shown here is derived from an EMBL/GenBank/DDBJ whole genome shotgun (WGS) entry which is preliminary data.</text>
</comment>
<proteinExistence type="predicted"/>
<dbReference type="AlphaFoldDB" id="E1NRN2"/>
<protein>
    <submittedName>
        <fullName evidence="2">Uncharacterized protein</fullName>
    </submittedName>
</protein>
<gene>
    <name evidence="2" type="ORF">HMPREF9211_0516</name>
</gene>
<reference evidence="2 3" key="1">
    <citation type="submission" date="2010-09" db="EMBL/GenBank/DDBJ databases">
        <authorList>
            <person name="Durkin A.S."/>
            <person name="Madupu R."/>
            <person name="Torralba M."/>
            <person name="Gillis M."/>
            <person name="Methe B."/>
            <person name="Sutton G."/>
            <person name="Nelson K.E."/>
        </authorList>
    </citation>
    <scope>NUCLEOTIDE SEQUENCE [LARGE SCALE GENOMIC DNA]</scope>
    <source>
        <strain evidence="2 3">LactinV 01V1-a</strain>
    </source>
</reference>
<sequence>MLSSVNNGSFLLALYQGSEILISVFFNFLGGALTKIIKKKLFGIVT</sequence>
<keyword evidence="1" id="KW-0472">Membrane</keyword>
<evidence type="ECO:0000256" key="1">
    <source>
        <dbReference type="SAM" id="Phobius"/>
    </source>
</evidence>